<dbReference type="InterPro" id="IPR003777">
    <property type="entry name" value="XdhC_CoxI"/>
</dbReference>
<accession>A0A975R2B5</accession>
<dbReference type="Proteomes" id="UP000676885">
    <property type="component" value="Chromosome"/>
</dbReference>
<dbReference type="Pfam" id="PF02625">
    <property type="entry name" value="XdhC_CoxI"/>
    <property type="match status" value="1"/>
</dbReference>
<dbReference type="EMBL" id="CP076022">
    <property type="protein sequence ID" value="QWC11359.1"/>
    <property type="molecule type" value="Genomic_DNA"/>
</dbReference>
<dbReference type="InterPro" id="IPR052698">
    <property type="entry name" value="MoCofactor_Util/Proc"/>
</dbReference>
<dbReference type="KEGG" id="ajg:KKR91_07350"/>
<sequence length="315" mass="31960">MNDLPADLAQRALAHEARNEPYVRATVVRAERPASARAGDTALLDADGTLHGFVGGHCVQGSVRDYGLQTLASGEPLLLRVLPGAPSRTAGEGAVEVSNPCLSGGAIEIFLQPQLPAPHLLVFGDTPVARALRALGACLDLDVELADGSAASPAAGDAAVIVASHGEDEEPALAAALAAGVPYIALVASAKRAAAVLASLDVDDDARQRIHSPAGLPLGARTPAETALSILAEFTALRAQARDEGTESTESTDHAEPADQALAGSTQAVDPVCGMHVTVAAGTLQATAGGVVTYFCSPSCRLAFVAEPDRYAALS</sequence>
<gene>
    <name evidence="2" type="ORF">KKR91_07350</name>
</gene>
<feature type="domain" description="TRASH" evidence="1">
    <location>
        <begin position="270"/>
        <end position="308"/>
    </location>
</feature>
<protein>
    <submittedName>
        <fullName evidence="2">XdhC family protein</fullName>
    </submittedName>
</protein>
<dbReference type="AlphaFoldDB" id="A0A975R2B5"/>
<dbReference type="PANTHER" id="PTHR30388:SF4">
    <property type="entry name" value="MOLYBDENUM COFACTOR INSERTION CHAPERONE PAOD"/>
    <property type="match status" value="1"/>
</dbReference>
<evidence type="ECO:0000313" key="2">
    <source>
        <dbReference type="EMBL" id="QWC11359.1"/>
    </source>
</evidence>
<dbReference type="Pfam" id="PF13478">
    <property type="entry name" value="XdhC_C"/>
    <property type="match status" value="1"/>
</dbReference>
<evidence type="ECO:0000259" key="1">
    <source>
        <dbReference type="SMART" id="SM00746"/>
    </source>
</evidence>
<dbReference type="Gene3D" id="3.40.50.720">
    <property type="entry name" value="NAD(P)-binding Rossmann-like Domain"/>
    <property type="match status" value="1"/>
</dbReference>
<dbReference type="InterPro" id="IPR027051">
    <property type="entry name" value="XdhC_Rossmann_dom"/>
</dbReference>
<name>A0A975R2B5_9MICC</name>
<dbReference type="PANTHER" id="PTHR30388">
    <property type="entry name" value="ALDEHYDE OXIDOREDUCTASE MOLYBDENUM COFACTOR ASSEMBLY PROTEIN"/>
    <property type="match status" value="1"/>
</dbReference>
<proteinExistence type="predicted"/>
<reference evidence="2 3" key="1">
    <citation type="submission" date="2021-05" db="EMBL/GenBank/DDBJ databases">
        <title>Novel species in genus Arthrobacter.</title>
        <authorList>
            <person name="Zhang G."/>
        </authorList>
    </citation>
    <scope>NUCLEOTIDE SEQUENCE [LARGE SCALE GENOMIC DNA]</scope>
    <source>
        <strain evidence="3">zg-ZUI227</strain>
    </source>
</reference>
<dbReference type="RefSeq" id="WP_210231036.1">
    <property type="nucleotide sequence ID" value="NZ_CP076022.1"/>
</dbReference>
<evidence type="ECO:0000313" key="3">
    <source>
        <dbReference type="Proteomes" id="UP000676885"/>
    </source>
</evidence>
<keyword evidence="3" id="KW-1185">Reference proteome</keyword>
<organism evidence="2 3">
    <name type="scientific">Arthrobacter jiangjiafuii</name>
    <dbReference type="NCBI Taxonomy" id="2817475"/>
    <lineage>
        <taxon>Bacteria</taxon>
        <taxon>Bacillati</taxon>
        <taxon>Actinomycetota</taxon>
        <taxon>Actinomycetes</taxon>
        <taxon>Micrococcales</taxon>
        <taxon>Micrococcaceae</taxon>
        <taxon>Arthrobacter</taxon>
    </lineage>
</organism>
<dbReference type="InterPro" id="IPR011017">
    <property type="entry name" value="TRASH_dom"/>
</dbReference>
<dbReference type="SMART" id="SM00746">
    <property type="entry name" value="TRASH"/>
    <property type="match status" value="1"/>
</dbReference>